<evidence type="ECO:0000256" key="2">
    <source>
        <dbReference type="ARBA" id="ARBA00022679"/>
    </source>
</evidence>
<keyword evidence="4" id="KW-1133">Transmembrane helix</keyword>
<keyword evidence="7" id="KW-1185">Reference proteome</keyword>
<dbReference type="Pfam" id="PF00905">
    <property type="entry name" value="Transpeptidase"/>
    <property type="match status" value="1"/>
</dbReference>
<accession>A0A4S8QLZ0</accession>
<dbReference type="OrthoDB" id="5180748at2"/>
<feature type="compositionally biased region" description="Acidic residues" evidence="3">
    <location>
        <begin position="463"/>
        <end position="475"/>
    </location>
</feature>
<organism evidence="6 7">
    <name type="scientific">Glycomyces buryatensis</name>
    <dbReference type="NCBI Taxonomy" id="2570927"/>
    <lineage>
        <taxon>Bacteria</taxon>
        <taxon>Bacillati</taxon>
        <taxon>Actinomycetota</taxon>
        <taxon>Actinomycetes</taxon>
        <taxon>Glycomycetales</taxon>
        <taxon>Glycomycetaceae</taxon>
        <taxon>Glycomyces</taxon>
    </lineage>
</organism>
<dbReference type="PANTHER" id="PTHR32282">
    <property type="entry name" value="BINDING PROTEIN TRANSPEPTIDASE, PUTATIVE-RELATED"/>
    <property type="match status" value="1"/>
</dbReference>
<dbReference type="Proteomes" id="UP000308760">
    <property type="component" value="Unassembled WGS sequence"/>
</dbReference>
<keyword evidence="1" id="KW-0328">Glycosyltransferase</keyword>
<dbReference type="AlphaFoldDB" id="A0A4S8QLZ0"/>
<evidence type="ECO:0000256" key="1">
    <source>
        <dbReference type="ARBA" id="ARBA00022676"/>
    </source>
</evidence>
<keyword evidence="4" id="KW-0812">Transmembrane</keyword>
<comment type="caution">
    <text evidence="6">The sequence shown here is derived from an EMBL/GenBank/DDBJ whole genome shotgun (WGS) entry which is preliminary data.</text>
</comment>
<dbReference type="Gene3D" id="3.40.710.10">
    <property type="entry name" value="DD-peptidase/beta-lactamase superfamily"/>
    <property type="match status" value="1"/>
</dbReference>
<evidence type="ECO:0000313" key="7">
    <source>
        <dbReference type="Proteomes" id="UP000308760"/>
    </source>
</evidence>
<evidence type="ECO:0000256" key="3">
    <source>
        <dbReference type="SAM" id="MobiDB-lite"/>
    </source>
</evidence>
<dbReference type="InterPro" id="IPR012338">
    <property type="entry name" value="Beta-lactam/transpept-like"/>
</dbReference>
<feature type="region of interest" description="Disordered" evidence="3">
    <location>
        <begin position="422"/>
        <end position="488"/>
    </location>
</feature>
<dbReference type="PANTHER" id="PTHR32282:SF33">
    <property type="entry name" value="PEPTIDOGLYCAN GLYCOSYLTRANSFERASE"/>
    <property type="match status" value="1"/>
</dbReference>
<evidence type="ECO:0000313" key="6">
    <source>
        <dbReference type="EMBL" id="THV41754.1"/>
    </source>
</evidence>
<protein>
    <recommendedName>
        <fullName evidence="5">Penicillin-binding protein transpeptidase domain-containing protein</fullName>
    </recommendedName>
</protein>
<name>A0A4S8QLZ0_9ACTN</name>
<dbReference type="RefSeq" id="WP_136534439.1">
    <property type="nucleotide sequence ID" value="NZ_STGY01000041.1"/>
</dbReference>
<keyword evidence="4" id="KW-0472">Membrane</keyword>
<keyword evidence="2" id="KW-0808">Transferase</keyword>
<evidence type="ECO:0000259" key="5">
    <source>
        <dbReference type="Pfam" id="PF00905"/>
    </source>
</evidence>
<dbReference type="InterPro" id="IPR050396">
    <property type="entry name" value="Glycosyltr_51/Transpeptidase"/>
</dbReference>
<gene>
    <name evidence="6" type="ORF">FAB82_10220</name>
</gene>
<feature type="domain" description="Penicillin-binding protein transpeptidase" evidence="5">
    <location>
        <begin position="126"/>
        <end position="311"/>
    </location>
</feature>
<reference evidence="6 7" key="2">
    <citation type="submission" date="2019-05" db="EMBL/GenBank/DDBJ databases">
        <title>Glycomyces buryatensis sp. nov.</title>
        <authorList>
            <person name="Nikitina E."/>
        </authorList>
    </citation>
    <scope>NUCLEOTIDE SEQUENCE [LARGE SCALE GENOMIC DNA]</scope>
    <source>
        <strain evidence="6 7">18</strain>
    </source>
</reference>
<dbReference type="GO" id="GO:0030288">
    <property type="term" value="C:outer membrane-bounded periplasmic space"/>
    <property type="evidence" value="ECO:0007669"/>
    <property type="project" value="TreeGrafter"/>
</dbReference>
<reference evidence="7" key="1">
    <citation type="submission" date="2019-04" db="EMBL/GenBank/DDBJ databases">
        <title>Nocardioides xinjiangensis sp. nov.</title>
        <authorList>
            <person name="Liu S."/>
        </authorList>
    </citation>
    <scope>NUCLEOTIDE SEQUENCE [LARGE SCALE GENOMIC DNA]</scope>
    <source>
        <strain evidence="7">18</strain>
    </source>
</reference>
<sequence>MTATFRRIKSRDFSRRHLIIAGTFSLVLAIGLSIVIANLGGDDPGYGSGGEEMAALLYSSGEAVPDDFEDRNAGLIETAYAELETRYGIGEDDLYDASANPEGYRVALTIDEDLQTAVEDIEGEAGAVAVEPGSGAVLCYYGAESETGADQVGAAAPHPPSSVFDMVTAATALQDGASIDSWWSDEDSDVTLTDAVRDSRSAAVDDIAEQYGAESVLQTASAMGLTAITDADGTARPTGEDADYSGLKAADLDTYAVSVLDMAAVYATIAGDGVYADTHFIDRVVDAKGNTVEADRGIASLQAISTTTARDLQFVGLGGGDALEERDFFGLSGEWTDDPEQSWYVGAIPQLSVAAWVGGSGGGDDDPPGVPVWRSVVDTAIEAFNYAPEEFDGAVKAGSDITDGIENDDGSIDPESEYCEVNPTAEACGGATEEPSEDEPSSEEPTDDETTEEPEPDPTTTSEEPEPEPTTEEPSESPTECDWLDPNC</sequence>
<evidence type="ECO:0000256" key="4">
    <source>
        <dbReference type="SAM" id="Phobius"/>
    </source>
</evidence>
<feature type="transmembrane region" description="Helical" evidence="4">
    <location>
        <begin position="18"/>
        <end position="39"/>
    </location>
</feature>
<dbReference type="GO" id="GO:0008658">
    <property type="term" value="F:penicillin binding"/>
    <property type="evidence" value="ECO:0007669"/>
    <property type="project" value="InterPro"/>
</dbReference>
<dbReference type="InterPro" id="IPR001460">
    <property type="entry name" value="PCN-bd_Tpept"/>
</dbReference>
<dbReference type="EMBL" id="STGY01000041">
    <property type="protein sequence ID" value="THV41754.1"/>
    <property type="molecule type" value="Genomic_DNA"/>
</dbReference>
<dbReference type="GO" id="GO:0008955">
    <property type="term" value="F:peptidoglycan glycosyltransferase activity"/>
    <property type="evidence" value="ECO:0007669"/>
    <property type="project" value="TreeGrafter"/>
</dbReference>
<proteinExistence type="predicted"/>
<feature type="compositionally biased region" description="Acidic residues" evidence="3">
    <location>
        <begin position="434"/>
        <end position="456"/>
    </location>
</feature>
<dbReference type="SUPFAM" id="SSF56601">
    <property type="entry name" value="beta-lactamase/transpeptidase-like"/>
    <property type="match status" value="1"/>
</dbReference>
<dbReference type="GO" id="GO:0009252">
    <property type="term" value="P:peptidoglycan biosynthetic process"/>
    <property type="evidence" value="ECO:0007669"/>
    <property type="project" value="TreeGrafter"/>
</dbReference>